<dbReference type="GO" id="GO:0005975">
    <property type="term" value="P:carbohydrate metabolic process"/>
    <property type="evidence" value="ECO:0007669"/>
    <property type="project" value="InterPro"/>
</dbReference>
<dbReference type="FunFam" id="3.10.50.10:FF:000002">
    <property type="entry name" value="Chitinase domain-containing protein 1"/>
    <property type="match status" value="1"/>
</dbReference>
<dbReference type="GO" id="GO:0005764">
    <property type="term" value="C:lysosome"/>
    <property type="evidence" value="ECO:0007669"/>
    <property type="project" value="UniProtKB-SubCell"/>
</dbReference>
<dbReference type="AlphaFoldDB" id="A0A226F1S7"/>
<dbReference type="OMA" id="YSINERI"/>
<feature type="region of interest" description="Disordered" evidence="8">
    <location>
        <begin position="26"/>
        <end position="45"/>
    </location>
</feature>
<dbReference type="OrthoDB" id="10254444at2759"/>
<dbReference type="GO" id="GO:0070492">
    <property type="term" value="F:oligosaccharide binding"/>
    <property type="evidence" value="ECO:0007669"/>
    <property type="project" value="TreeGrafter"/>
</dbReference>
<protein>
    <recommendedName>
        <fullName evidence="7">Chitinase domain-containing protein 1</fullName>
    </recommendedName>
</protein>
<dbReference type="SMART" id="SM00636">
    <property type="entry name" value="Glyco_18"/>
    <property type="match status" value="1"/>
</dbReference>
<evidence type="ECO:0000256" key="4">
    <source>
        <dbReference type="ARBA" id="ARBA00022525"/>
    </source>
</evidence>
<comment type="similarity">
    <text evidence="3">Belongs to the glycosyl hydrolase 18 family.</text>
</comment>
<dbReference type="InterPro" id="IPR017853">
    <property type="entry name" value="GH"/>
</dbReference>
<comment type="subcellular location">
    <subcellularLocation>
        <location evidence="1">Lysosome</location>
    </subcellularLocation>
    <subcellularLocation>
        <location evidence="2">Secreted</location>
    </subcellularLocation>
</comment>
<keyword evidence="12" id="KW-1185">Reference proteome</keyword>
<comment type="caution">
    <text evidence="11">The sequence shown here is derived from an EMBL/GenBank/DDBJ whole genome shotgun (WGS) entry which is preliminary data.</text>
</comment>
<dbReference type="Gene3D" id="3.20.20.80">
    <property type="entry name" value="Glycosidases"/>
    <property type="match status" value="1"/>
</dbReference>
<feature type="compositionally biased region" description="Basic and acidic residues" evidence="8">
    <location>
        <begin position="27"/>
        <end position="45"/>
    </location>
</feature>
<evidence type="ECO:0000256" key="1">
    <source>
        <dbReference type="ARBA" id="ARBA00004371"/>
    </source>
</evidence>
<dbReference type="PANTHER" id="PTHR46066:SF2">
    <property type="entry name" value="CHITINASE DOMAIN-CONTAINING PROTEIN 1"/>
    <property type="match status" value="1"/>
</dbReference>
<keyword evidence="4" id="KW-0964">Secreted</keyword>
<organism evidence="11 12">
    <name type="scientific">Folsomia candida</name>
    <name type="common">Springtail</name>
    <dbReference type="NCBI Taxonomy" id="158441"/>
    <lineage>
        <taxon>Eukaryota</taxon>
        <taxon>Metazoa</taxon>
        <taxon>Ecdysozoa</taxon>
        <taxon>Arthropoda</taxon>
        <taxon>Hexapoda</taxon>
        <taxon>Collembola</taxon>
        <taxon>Entomobryomorpha</taxon>
        <taxon>Isotomoidea</taxon>
        <taxon>Isotomidae</taxon>
        <taxon>Proisotominae</taxon>
        <taxon>Folsomia</taxon>
    </lineage>
</organism>
<evidence type="ECO:0000313" key="11">
    <source>
        <dbReference type="EMBL" id="OXA63418.1"/>
    </source>
</evidence>
<dbReference type="InterPro" id="IPR001223">
    <property type="entry name" value="Glyco_hydro18_cat"/>
</dbReference>
<evidence type="ECO:0000256" key="5">
    <source>
        <dbReference type="ARBA" id="ARBA00022729"/>
    </source>
</evidence>
<evidence type="ECO:0000256" key="7">
    <source>
        <dbReference type="ARBA" id="ARBA00040976"/>
    </source>
</evidence>
<dbReference type="Pfam" id="PF00704">
    <property type="entry name" value="Glyco_hydro_18"/>
    <property type="match status" value="1"/>
</dbReference>
<keyword evidence="5 9" id="KW-0732">Signal</keyword>
<evidence type="ECO:0000256" key="6">
    <source>
        <dbReference type="ARBA" id="ARBA00023228"/>
    </source>
</evidence>
<dbReference type="PROSITE" id="PS51910">
    <property type="entry name" value="GH18_2"/>
    <property type="match status" value="1"/>
</dbReference>
<dbReference type="EMBL" id="LNIX01000001">
    <property type="protein sequence ID" value="OXA63418.1"/>
    <property type="molecule type" value="Genomic_DNA"/>
</dbReference>
<evidence type="ECO:0000259" key="10">
    <source>
        <dbReference type="PROSITE" id="PS51910"/>
    </source>
</evidence>
<dbReference type="SUPFAM" id="SSF51445">
    <property type="entry name" value="(Trans)glycosidases"/>
    <property type="match status" value="1"/>
</dbReference>
<reference evidence="11 12" key="1">
    <citation type="submission" date="2015-12" db="EMBL/GenBank/DDBJ databases">
        <title>The genome of Folsomia candida.</title>
        <authorList>
            <person name="Faddeeva A."/>
            <person name="Derks M.F."/>
            <person name="Anvar Y."/>
            <person name="Smit S."/>
            <person name="Van Straalen N."/>
            <person name="Roelofs D."/>
        </authorList>
    </citation>
    <scope>NUCLEOTIDE SEQUENCE [LARGE SCALE GENOMIC DNA]</scope>
    <source>
        <strain evidence="11 12">VU population</strain>
        <tissue evidence="11">Whole body</tissue>
    </source>
</reference>
<dbReference type="Gene3D" id="3.10.50.10">
    <property type="match status" value="1"/>
</dbReference>
<dbReference type="GO" id="GO:0008061">
    <property type="term" value="F:chitin binding"/>
    <property type="evidence" value="ECO:0007669"/>
    <property type="project" value="InterPro"/>
</dbReference>
<evidence type="ECO:0000313" key="12">
    <source>
        <dbReference type="Proteomes" id="UP000198287"/>
    </source>
</evidence>
<proteinExistence type="inferred from homology"/>
<dbReference type="GO" id="GO:0005576">
    <property type="term" value="C:extracellular region"/>
    <property type="evidence" value="ECO:0007669"/>
    <property type="project" value="UniProtKB-SubCell"/>
</dbReference>
<feature type="domain" description="GH18" evidence="10">
    <location>
        <begin position="82"/>
        <end position="394"/>
    </location>
</feature>
<dbReference type="Proteomes" id="UP000198287">
    <property type="component" value="Unassembled WGS sequence"/>
</dbReference>
<dbReference type="CDD" id="cd02876">
    <property type="entry name" value="GH18_SI-CLP"/>
    <property type="match status" value="1"/>
</dbReference>
<accession>A0A226F1S7</accession>
<dbReference type="FunFam" id="3.20.20.80:FF:000028">
    <property type="entry name" value="Chitinase domain-containing protein 1"/>
    <property type="match status" value="1"/>
</dbReference>
<dbReference type="GO" id="GO:0012505">
    <property type="term" value="C:endomembrane system"/>
    <property type="evidence" value="ECO:0007669"/>
    <property type="project" value="TreeGrafter"/>
</dbReference>
<evidence type="ECO:0000256" key="2">
    <source>
        <dbReference type="ARBA" id="ARBA00004613"/>
    </source>
</evidence>
<dbReference type="InterPro" id="IPR029070">
    <property type="entry name" value="Chitinase_insertion_sf"/>
</dbReference>
<dbReference type="PANTHER" id="PTHR46066">
    <property type="entry name" value="CHITINASE DOMAIN-CONTAINING PROTEIN 1 FAMILY MEMBER"/>
    <property type="match status" value="1"/>
</dbReference>
<evidence type="ECO:0000256" key="9">
    <source>
        <dbReference type="SAM" id="SignalP"/>
    </source>
</evidence>
<dbReference type="STRING" id="158441.A0A226F1S7"/>
<dbReference type="InterPro" id="IPR011583">
    <property type="entry name" value="Chitinase_II/V-like_cat"/>
</dbReference>
<keyword evidence="6" id="KW-0458">Lysosome</keyword>
<feature type="signal peptide" evidence="9">
    <location>
        <begin position="1"/>
        <end position="22"/>
    </location>
</feature>
<gene>
    <name evidence="11" type="ORF">Fcan01_03879</name>
</gene>
<sequence length="394" mass="44353">MVTSRSLTLSILVIIILQLGTATISPSDKKPKDSKQATADAKKGPVPESVFQRNLVTRSPSASDIVAESGMYCKKIERNFTNAVLGYVTPWNNHGYDVAKTFGNKFTMISPVWLQIKRKPTGTFHITGTHDIDHEWIKDVRKRGKKSQVKIVPRVLFDGWSSDDFYALFTTGTEPKELTKTIVMSLKAYKFDGVVLEVWSQLGGQGRKALQMLVKLLGEALTKADLKFILVIPPPVSPHTGKVGNIEMDDIKQMYAYVDYFSVMTYDYSSPERPGANSPIKWVEKCIKAISTKKNERSKFLIGLNFYGYDYTSSGGHPILGKDYLDLVSKTSAIQWGDDVEEHYFEAKDKGIKHTVFYPTLYSIRQRIKLAEELGCGLAIWELGQGLDYFYDLL</sequence>
<feature type="chain" id="PRO_5013370795" description="Chitinase domain-containing protein 1" evidence="9">
    <location>
        <begin position="23"/>
        <end position="394"/>
    </location>
</feature>
<name>A0A226F1S7_FOLCA</name>
<evidence type="ECO:0000256" key="3">
    <source>
        <dbReference type="ARBA" id="ARBA00009336"/>
    </source>
</evidence>
<evidence type="ECO:0000256" key="8">
    <source>
        <dbReference type="SAM" id="MobiDB-lite"/>
    </source>
</evidence>